<dbReference type="InterPro" id="IPR003593">
    <property type="entry name" value="AAA+_ATPase"/>
</dbReference>
<dbReference type="GO" id="GO:0005886">
    <property type="term" value="C:plasma membrane"/>
    <property type="evidence" value="ECO:0007669"/>
    <property type="project" value="UniProtKB-SubCell"/>
</dbReference>
<gene>
    <name evidence="11" type="ORF">SAMN05216275_11640</name>
</gene>
<dbReference type="InterPro" id="IPR036640">
    <property type="entry name" value="ABC1_TM_sf"/>
</dbReference>
<feature type="region of interest" description="Disordered" evidence="7">
    <location>
        <begin position="632"/>
        <end position="689"/>
    </location>
</feature>
<dbReference type="AlphaFoldDB" id="A0A1I3WB68"/>
<evidence type="ECO:0000313" key="11">
    <source>
        <dbReference type="EMBL" id="SFK04702.1"/>
    </source>
</evidence>
<name>A0A1I3WB68_9ACTN</name>
<evidence type="ECO:0000256" key="4">
    <source>
        <dbReference type="ARBA" id="ARBA00022840"/>
    </source>
</evidence>
<evidence type="ECO:0000313" key="12">
    <source>
        <dbReference type="Proteomes" id="UP000199111"/>
    </source>
</evidence>
<proteinExistence type="predicted"/>
<dbReference type="Pfam" id="PF00005">
    <property type="entry name" value="ABC_tran"/>
    <property type="match status" value="1"/>
</dbReference>
<dbReference type="Pfam" id="PF00664">
    <property type="entry name" value="ABC_membrane"/>
    <property type="match status" value="1"/>
</dbReference>
<evidence type="ECO:0000256" key="6">
    <source>
        <dbReference type="ARBA" id="ARBA00023136"/>
    </source>
</evidence>
<feature type="transmembrane region" description="Helical" evidence="8">
    <location>
        <begin position="269"/>
        <end position="293"/>
    </location>
</feature>
<dbReference type="PANTHER" id="PTHR24221:SF646">
    <property type="entry name" value="HAEMOLYSIN SECRETION ATP-BINDING PROTEIN"/>
    <property type="match status" value="1"/>
</dbReference>
<keyword evidence="3" id="KW-0547">Nucleotide-binding</keyword>
<dbReference type="PROSITE" id="PS50929">
    <property type="entry name" value="ABC_TM1F"/>
    <property type="match status" value="1"/>
</dbReference>
<dbReference type="PROSITE" id="PS50893">
    <property type="entry name" value="ABC_TRANSPORTER_2"/>
    <property type="match status" value="1"/>
</dbReference>
<dbReference type="InterPro" id="IPR011527">
    <property type="entry name" value="ABC1_TM_dom"/>
</dbReference>
<dbReference type="GO" id="GO:0016887">
    <property type="term" value="F:ATP hydrolysis activity"/>
    <property type="evidence" value="ECO:0007669"/>
    <property type="project" value="InterPro"/>
</dbReference>
<evidence type="ECO:0000256" key="5">
    <source>
        <dbReference type="ARBA" id="ARBA00022989"/>
    </source>
</evidence>
<dbReference type="Gene3D" id="3.40.50.300">
    <property type="entry name" value="P-loop containing nucleotide triphosphate hydrolases"/>
    <property type="match status" value="1"/>
</dbReference>
<evidence type="ECO:0000256" key="7">
    <source>
        <dbReference type="SAM" id="MobiDB-lite"/>
    </source>
</evidence>
<keyword evidence="5 8" id="KW-1133">Transmembrane helix</keyword>
<keyword evidence="6 8" id="KW-0472">Membrane</keyword>
<dbReference type="InterPro" id="IPR039421">
    <property type="entry name" value="Type_1_exporter"/>
</dbReference>
<dbReference type="GO" id="GO:0034040">
    <property type="term" value="F:ATPase-coupled lipid transmembrane transporter activity"/>
    <property type="evidence" value="ECO:0007669"/>
    <property type="project" value="TreeGrafter"/>
</dbReference>
<dbReference type="InterPro" id="IPR027417">
    <property type="entry name" value="P-loop_NTPase"/>
</dbReference>
<dbReference type="PROSITE" id="PS00211">
    <property type="entry name" value="ABC_TRANSPORTER_1"/>
    <property type="match status" value="1"/>
</dbReference>
<dbReference type="RefSeq" id="WP_425443275.1">
    <property type="nucleotide sequence ID" value="NZ_FOQY01000016.1"/>
</dbReference>
<reference evidence="12" key="1">
    <citation type="submission" date="2016-10" db="EMBL/GenBank/DDBJ databases">
        <authorList>
            <person name="Varghese N."/>
            <person name="Submissions S."/>
        </authorList>
    </citation>
    <scope>NUCLEOTIDE SEQUENCE [LARGE SCALE GENOMIC DNA]</scope>
    <source>
        <strain evidence="12">CGMCC 4.2126</strain>
    </source>
</reference>
<dbReference type="EMBL" id="FOQY01000016">
    <property type="protein sequence ID" value="SFK04702.1"/>
    <property type="molecule type" value="Genomic_DNA"/>
</dbReference>
<keyword evidence="4 11" id="KW-0067">ATP-binding</keyword>
<evidence type="ECO:0000256" key="1">
    <source>
        <dbReference type="ARBA" id="ARBA00004651"/>
    </source>
</evidence>
<dbReference type="SUPFAM" id="SSF90123">
    <property type="entry name" value="ABC transporter transmembrane region"/>
    <property type="match status" value="1"/>
</dbReference>
<feature type="transmembrane region" description="Helical" evidence="8">
    <location>
        <begin position="76"/>
        <end position="96"/>
    </location>
</feature>
<dbReference type="SMART" id="SM00382">
    <property type="entry name" value="AAA"/>
    <property type="match status" value="1"/>
</dbReference>
<dbReference type="GeneID" id="96300307"/>
<dbReference type="Proteomes" id="UP000199111">
    <property type="component" value="Unassembled WGS sequence"/>
</dbReference>
<dbReference type="InterPro" id="IPR017871">
    <property type="entry name" value="ABC_transporter-like_CS"/>
</dbReference>
<feature type="transmembrane region" description="Helical" evidence="8">
    <location>
        <begin position="299"/>
        <end position="321"/>
    </location>
</feature>
<evidence type="ECO:0000259" key="9">
    <source>
        <dbReference type="PROSITE" id="PS50893"/>
    </source>
</evidence>
<evidence type="ECO:0000256" key="2">
    <source>
        <dbReference type="ARBA" id="ARBA00022692"/>
    </source>
</evidence>
<dbReference type="PANTHER" id="PTHR24221">
    <property type="entry name" value="ATP-BINDING CASSETTE SUB-FAMILY B"/>
    <property type="match status" value="1"/>
</dbReference>
<dbReference type="Gene3D" id="1.20.1560.10">
    <property type="entry name" value="ABC transporter type 1, transmembrane domain"/>
    <property type="match status" value="1"/>
</dbReference>
<dbReference type="InterPro" id="IPR003439">
    <property type="entry name" value="ABC_transporter-like_ATP-bd"/>
</dbReference>
<dbReference type="GO" id="GO:0140359">
    <property type="term" value="F:ABC-type transporter activity"/>
    <property type="evidence" value="ECO:0007669"/>
    <property type="project" value="InterPro"/>
</dbReference>
<evidence type="ECO:0000259" key="10">
    <source>
        <dbReference type="PROSITE" id="PS50929"/>
    </source>
</evidence>
<dbReference type="SUPFAM" id="SSF52540">
    <property type="entry name" value="P-loop containing nucleoside triphosphate hydrolases"/>
    <property type="match status" value="1"/>
</dbReference>
<feature type="domain" description="ABC transmembrane type-1" evidence="10">
    <location>
        <begin position="40"/>
        <end position="325"/>
    </location>
</feature>
<sequence>MREAEGPEGQEGRNAGVGSLFRRGQVAGELAWRAQPAAVAGSLVVVLLMGVAPVAAAWLTKLVLDGLAGGGGQSGLLPLAAALGVAGLALIVLPHVSEYLNGQLHRGLQRLIYDRLFRAVNADPGLSRFENPSFHDELRLAHEAGQNAPQQIVGSSLAICQGILTLLGFIVTLTVLSPVMVVIVIAAALPSARVQLALSRRRADTMWGISSNTRRQIFFSALLTSPDAAKEVRLFSLGDFLRSRMLTELETVNEAERDLDRRTLHSQGLLSLLGAAVAAGGLFWAVLTAIAGGLSVGDVSVFVAAVAGVQTALTLIVGQWASAHNALLMFGHYLGVVQADPGLPAPAEPTALPPLREGIELRDVWFRYDDEHPWVLRGVDLFIPHGQAVALVGLNGAGKSTLVKLLCRLYDPVRGSIHWDGVDLRDVHPDDLRARLGAVFQDYMSYDLTATENIMLGDLTAGADPELIRTAARRAGIHDTLNDLPRGYDTLLSRIFFGDNDDRQAGVTLSGGQWQRLALARALMRHHRDLLILDEPSSGLDAEAEHAVHLGLRQHRAGRTSVLISHRLGALRDADLIIVLSEGKITERGSHSELMALGGNYARLFSLQASGYELTPDPAGERTARAVFSGGGGVAVQEGRPERGQHMQDGPAHPGGRDEPRTTQHRGVLAGGGDGDADPFGHGGGGRVT</sequence>
<evidence type="ECO:0000256" key="3">
    <source>
        <dbReference type="ARBA" id="ARBA00022741"/>
    </source>
</evidence>
<feature type="domain" description="ABC transporter" evidence="9">
    <location>
        <begin position="359"/>
        <end position="607"/>
    </location>
</feature>
<feature type="transmembrane region" description="Helical" evidence="8">
    <location>
        <begin position="39"/>
        <end position="64"/>
    </location>
</feature>
<accession>A0A1I3WB68</accession>
<evidence type="ECO:0000256" key="8">
    <source>
        <dbReference type="SAM" id="Phobius"/>
    </source>
</evidence>
<comment type="subcellular location">
    <subcellularLocation>
        <location evidence="1">Cell membrane</location>
        <topology evidence="1">Multi-pass membrane protein</topology>
    </subcellularLocation>
</comment>
<dbReference type="GO" id="GO:0005524">
    <property type="term" value="F:ATP binding"/>
    <property type="evidence" value="ECO:0007669"/>
    <property type="project" value="UniProtKB-KW"/>
</dbReference>
<keyword evidence="12" id="KW-1185">Reference proteome</keyword>
<protein>
    <submittedName>
        <fullName evidence="11">ATP-binding cassette, subfamily B</fullName>
    </submittedName>
</protein>
<keyword evidence="2 8" id="KW-0812">Transmembrane</keyword>
<feature type="transmembrane region" description="Helical" evidence="8">
    <location>
        <begin position="163"/>
        <end position="192"/>
    </location>
</feature>
<organism evidence="11 12">
    <name type="scientific">Streptosporangium canum</name>
    <dbReference type="NCBI Taxonomy" id="324952"/>
    <lineage>
        <taxon>Bacteria</taxon>
        <taxon>Bacillati</taxon>
        <taxon>Actinomycetota</taxon>
        <taxon>Actinomycetes</taxon>
        <taxon>Streptosporangiales</taxon>
        <taxon>Streptosporangiaceae</taxon>
        <taxon>Streptosporangium</taxon>
    </lineage>
</organism>